<organism evidence="2 3">
    <name type="scientific">Purpureocillium lilacinum</name>
    <name type="common">Paecilomyces lilacinus</name>
    <dbReference type="NCBI Taxonomy" id="33203"/>
    <lineage>
        <taxon>Eukaryota</taxon>
        <taxon>Fungi</taxon>
        <taxon>Dikarya</taxon>
        <taxon>Ascomycota</taxon>
        <taxon>Pezizomycotina</taxon>
        <taxon>Sordariomycetes</taxon>
        <taxon>Hypocreomycetidae</taxon>
        <taxon>Hypocreales</taxon>
        <taxon>Ophiocordycipitaceae</taxon>
        <taxon>Purpureocillium</taxon>
    </lineage>
</organism>
<sequence length="248" mass="26505">MAMGSPEEAVKFCPLVSIVILGGGLARQPAIAPRGLPLAALSCERDIVGPGRMRVEAQAVSVARCKPCPLQPPAPRSGPACREPWPSPRRHARRCVRRRRRGRGMTSPERQIDHACHGDGDSRWMTGYTDRSLTNVQADLAATSGPRERVSLAILDESARNQTASTFQAAGNSSAAAYGVCNRSKQSSLGSDTRSANRPRNAPSLVLHDCLPACRLPHCPSAGAAATRRARTAACSVTLRPRQAAPYR</sequence>
<dbReference type="Proteomes" id="UP001287286">
    <property type="component" value="Unassembled WGS sequence"/>
</dbReference>
<dbReference type="EMBL" id="JAWRVI010000036">
    <property type="protein sequence ID" value="KAK4086936.1"/>
    <property type="molecule type" value="Genomic_DNA"/>
</dbReference>
<keyword evidence="3" id="KW-1185">Reference proteome</keyword>
<evidence type="ECO:0000313" key="3">
    <source>
        <dbReference type="Proteomes" id="UP001287286"/>
    </source>
</evidence>
<gene>
    <name evidence="2" type="ORF">Purlil1_8670</name>
</gene>
<protein>
    <submittedName>
        <fullName evidence="2">Uncharacterized protein</fullName>
    </submittedName>
</protein>
<proteinExistence type="predicted"/>
<name>A0ABR0BSB6_PURLI</name>
<evidence type="ECO:0000256" key="1">
    <source>
        <dbReference type="SAM" id="MobiDB-lite"/>
    </source>
</evidence>
<evidence type="ECO:0000313" key="2">
    <source>
        <dbReference type="EMBL" id="KAK4086936.1"/>
    </source>
</evidence>
<reference evidence="2 3" key="1">
    <citation type="journal article" date="2024" name="Microbiol. Resour. Announc.">
        <title>Genome annotations for the ascomycete fungi Trichoderma harzianum, Trichoderma aggressivum, and Purpureocillium lilacinum.</title>
        <authorList>
            <person name="Beijen E.P.W."/>
            <person name="Ohm R.A."/>
        </authorList>
    </citation>
    <scope>NUCLEOTIDE SEQUENCE [LARGE SCALE GENOMIC DNA]</scope>
    <source>
        <strain evidence="2 3">CBS 150709</strain>
    </source>
</reference>
<accession>A0ABR0BSB6</accession>
<comment type="caution">
    <text evidence="2">The sequence shown here is derived from an EMBL/GenBank/DDBJ whole genome shotgun (WGS) entry which is preliminary data.</text>
</comment>
<feature type="compositionally biased region" description="Basic residues" evidence="1">
    <location>
        <begin position="88"/>
        <end position="103"/>
    </location>
</feature>
<feature type="region of interest" description="Disordered" evidence="1">
    <location>
        <begin position="72"/>
        <end position="118"/>
    </location>
</feature>